<evidence type="ECO:0000313" key="4">
    <source>
        <dbReference type="Proteomes" id="UP000198741"/>
    </source>
</evidence>
<reference evidence="3 4" key="1">
    <citation type="submission" date="2016-10" db="EMBL/GenBank/DDBJ databases">
        <authorList>
            <person name="de Groot N.N."/>
        </authorList>
    </citation>
    <scope>NUCLEOTIDE SEQUENCE [LARGE SCALE GENOMIC DNA]</scope>
    <source>
        <strain evidence="4">P4-7,KCTC 19426,CECT 7604</strain>
    </source>
</reference>
<dbReference type="EMBL" id="LT629710">
    <property type="protein sequence ID" value="SDP43457.1"/>
    <property type="molecule type" value="Genomic_DNA"/>
</dbReference>
<dbReference type="Proteomes" id="UP000198741">
    <property type="component" value="Chromosome I"/>
</dbReference>
<sequence>MKKRANADSTSTGADEGWAVLTTLIGGFVLWGGIGWALDRWWGTSFLTPVGLIVGMALGIYAVVARHGGFTPSQPVTGKPKQYNPGLYRSERRTTPDPQPGPPPANTRRETECP</sequence>
<dbReference type="AlphaFoldDB" id="A0A1H0SP16"/>
<protein>
    <recommendedName>
        <fullName evidence="5">FoF1-type ATP synthase assembly protein I</fullName>
    </recommendedName>
</protein>
<evidence type="ECO:0008006" key="5">
    <source>
        <dbReference type="Google" id="ProtNLM"/>
    </source>
</evidence>
<evidence type="ECO:0000256" key="1">
    <source>
        <dbReference type="SAM" id="MobiDB-lite"/>
    </source>
</evidence>
<keyword evidence="4" id="KW-1185">Reference proteome</keyword>
<dbReference type="RefSeq" id="WP_090480051.1">
    <property type="nucleotide sequence ID" value="NZ_LT629710.1"/>
</dbReference>
<evidence type="ECO:0000313" key="3">
    <source>
        <dbReference type="EMBL" id="SDP43457.1"/>
    </source>
</evidence>
<keyword evidence="2" id="KW-0812">Transmembrane</keyword>
<feature type="region of interest" description="Disordered" evidence="1">
    <location>
        <begin position="69"/>
        <end position="114"/>
    </location>
</feature>
<dbReference type="OrthoDB" id="5193039at2"/>
<keyword evidence="2" id="KW-0472">Membrane</keyword>
<keyword evidence="2" id="KW-1133">Transmembrane helix</keyword>
<gene>
    <name evidence="3" type="ORF">SAMN04515671_4216</name>
</gene>
<name>A0A1H0SP16_9ACTN</name>
<accession>A0A1H0SP16</accession>
<evidence type="ECO:0000256" key="2">
    <source>
        <dbReference type="SAM" id="Phobius"/>
    </source>
</evidence>
<proteinExistence type="predicted"/>
<feature type="transmembrane region" description="Helical" evidence="2">
    <location>
        <begin position="20"/>
        <end position="38"/>
    </location>
</feature>
<organism evidence="3 4">
    <name type="scientific">Nakamurella panacisegetis</name>
    <dbReference type="NCBI Taxonomy" id="1090615"/>
    <lineage>
        <taxon>Bacteria</taxon>
        <taxon>Bacillati</taxon>
        <taxon>Actinomycetota</taxon>
        <taxon>Actinomycetes</taxon>
        <taxon>Nakamurellales</taxon>
        <taxon>Nakamurellaceae</taxon>
        <taxon>Nakamurella</taxon>
    </lineage>
</organism>
<dbReference type="STRING" id="1090615.SAMN04515671_4216"/>
<feature type="transmembrane region" description="Helical" evidence="2">
    <location>
        <begin position="44"/>
        <end position="64"/>
    </location>
</feature>